<gene>
    <name evidence="2" type="ORF">RRG08_029862</name>
</gene>
<protein>
    <submittedName>
        <fullName evidence="2">Uncharacterized protein</fullName>
    </submittedName>
</protein>
<dbReference type="Proteomes" id="UP001283361">
    <property type="component" value="Unassembled WGS sequence"/>
</dbReference>
<dbReference type="EMBL" id="JAWDGP010006058">
    <property type="protein sequence ID" value="KAK3748005.1"/>
    <property type="molecule type" value="Genomic_DNA"/>
</dbReference>
<evidence type="ECO:0000256" key="1">
    <source>
        <dbReference type="SAM" id="MobiDB-lite"/>
    </source>
</evidence>
<organism evidence="2 3">
    <name type="scientific">Elysia crispata</name>
    <name type="common">lettuce slug</name>
    <dbReference type="NCBI Taxonomy" id="231223"/>
    <lineage>
        <taxon>Eukaryota</taxon>
        <taxon>Metazoa</taxon>
        <taxon>Spiralia</taxon>
        <taxon>Lophotrochozoa</taxon>
        <taxon>Mollusca</taxon>
        <taxon>Gastropoda</taxon>
        <taxon>Heterobranchia</taxon>
        <taxon>Euthyneura</taxon>
        <taxon>Panpulmonata</taxon>
        <taxon>Sacoglossa</taxon>
        <taxon>Placobranchoidea</taxon>
        <taxon>Plakobranchidae</taxon>
        <taxon>Elysia</taxon>
    </lineage>
</organism>
<name>A0AAE0YJB0_9GAST</name>
<evidence type="ECO:0000313" key="3">
    <source>
        <dbReference type="Proteomes" id="UP001283361"/>
    </source>
</evidence>
<accession>A0AAE0YJB0</accession>
<dbReference type="AlphaFoldDB" id="A0AAE0YJB0"/>
<reference evidence="2" key="1">
    <citation type="journal article" date="2023" name="G3 (Bethesda)">
        <title>A reference genome for the long-term kleptoplast-retaining sea slug Elysia crispata morphotype clarki.</title>
        <authorList>
            <person name="Eastman K.E."/>
            <person name="Pendleton A.L."/>
            <person name="Shaikh M.A."/>
            <person name="Suttiyut T."/>
            <person name="Ogas R."/>
            <person name="Tomko P."/>
            <person name="Gavelis G."/>
            <person name="Widhalm J.R."/>
            <person name="Wisecaver J.H."/>
        </authorList>
    </citation>
    <scope>NUCLEOTIDE SEQUENCE</scope>
    <source>
        <strain evidence="2">ECLA1</strain>
    </source>
</reference>
<keyword evidence="3" id="KW-1185">Reference proteome</keyword>
<sequence length="150" mass="16860">MAQSRPPLIPTSGARDSEEKNGPPSGTQLHFPMLSKTAKKERGCRKDAQGNRYVIRAACYRAKLNYVGGARHTVTRPVKRVSHWEDALEFSSELSAGYRQNQTVTLAPQSRLKFLAMLRAKYSSGYKLWNAIQVLGPQFSIRSGYIMHSF</sequence>
<evidence type="ECO:0000313" key="2">
    <source>
        <dbReference type="EMBL" id="KAK3748005.1"/>
    </source>
</evidence>
<feature type="region of interest" description="Disordered" evidence="1">
    <location>
        <begin position="1"/>
        <end position="31"/>
    </location>
</feature>
<comment type="caution">
    <text evidence="2">The sequence shown here is derived from an EMBL/GenBank/DDBJ whole genome shotgun (WGS) entry which is preliminary data.</text>
</comment>
<proteinExistence type="predicted"/>